<dbReference type="InterPro" id="IPR003018">
    <property type="entry name" value="GAF"/>
</dbReference>
<reference evidence="7" key="1">
    <citation type="submission" date="2016-06" db="EMBL/GenBank/DDBJ databases">
        <authorList>
            <person name="Varghese N."/>
            <person name="Submissions Spin"/>
        </authorList>
    </citation>
    <scope>NUCLEOTIDE SEQUENCE [LARGE SCALE GENOMIC DNA]</scope>
    <source>
        <strain evidence="7">DSM 44100</strain>
    </source>
</reference>
<dbReference type="EMBL" id="FMCU01000002">
    <property type="protein sequence ID" value="SCE81989.1"/>
    <property type="molecule type" value="Genomic_DNA"/>
</dbReference>
<evidence type="ECO:0000256" key="4">
    <source>
        <dbReference type="ARBA" id="ARBA00023163"/>
    </source>
</evidence>
<evidence type="ECO:0000256" key="3">
    <source>
        <dbReference type="ARBA" id="ARBA00023015"/>
    </source>
</evidence>
<dbReference type="InterPro" id="IPR036388">
    <property type="entry name" value="WH-like_DNA-bd_sf"/>
</dbReference>
<protein>
    <submittedName>
        <fullName evidence="6">GAF domain-containing protein</fullName>
    </submittedName>
</protein>
<dbReference type="InterPro" id="IPR029016">
    <property type="entry name" value="GAF-like_dom_sf"/>
</dbReference>
<name>A0A1C4VE42_9ACTN</name>
<dbReference type="PROSITE" id="PS50921">
    <property type="entry name" value="ANTAR"/>
    <property type="match status" value="1"/>
</dbReference>
<dbReference type="Pfam" id="PF13185">
    <property type="entry name" value="GAF_2"/>
    <property type="match status" value="1"/>
</dbReference>
<organism evidence="6 7">
    <name type="scientific">Micromonospora matsumotoense</name>
    <dbReference type="NCBI Taxonomy" id="121616"/>
    <lineage>
        <taxon>Bacteria</taxon>
        <taxon>Bacillati</taxon>
        <taxon>Actinomycetota</taxon>
        <taxon>Actinomycetes</taxon>
        <taxon>Micromonosporales</taxon>
        <taxon>Micromonosporaceae</taxon>
        <taxon>Micromonospora</taxon>
    </lineage>
</organism>
<dbReference type="OrthoDB" id="3688893at2"/>
<dbReference type="SUPFAM" id="SSF52172">
    <property type="entry name" value="CheY-like"/>
    <property type="match status" value="1"/>
</dbReference>
<dbReference type="STRING" id="121616.GA0070216_102298"/>
<dbReference type="Gene3D" id="3.30.450.40">
    <property type="match status" value="1"/>
</dbReference>
<keyword evidence="2" id="KW-0418">Kinase</keyword>
<dbReference type="SMART" id="SM01012">
    <property type="entry name" value="ANTAR"/>
    <property type="match status" value="1"/>
</dbReference>
<keyword evidence="1" id="KW-0808">Transferase</keyword>
<dbReference type="GO" id="GO:0016301">
    <property type="term" value="F:kinase activity"/>
    <property type="evidence" value="ECO:0007669"/>
    <property type="project" value="UniProtKB-KW"/>
</dbReference>
<feature type="domain" description="ANTAR" evidence="5">
    <location>
        <begin position="167"/>
        <end position="228"/>
    </location>
</feature>
<dbReference type="Proteomes" id="UP000198797">
    <property type="component" value="Unassembled WGS sequence"/>
</dbReference>
<keyword evidence="4" id="KW-0804">Transcription</keyword>
<dbReference type="InterPro" id="IPR012074">
    <property type="entry name" value="GAF_ANTAR"/>
</dbReference>
<dbReference type="PIRSF" id="PIRSF036625">
    <property type="entry name" value="GAF_ANTAR"/>
    <property type="match status" value="1"/>
</dbReference>
<dbReference type="InterPro" id="IPR005561">
    <property type="entry name" value="ANTAR"/>
</dbReference>
<dbReference type="SUPFAM" id="SSF55781">
    <property type="entry name" value="GAF domain-like"/>
    <property type="match status" value="1"/>
</dbReference>
<keyword evidence="3" id="KW-0805">Transcription regulation</keyword>
<evidence type="ECO:0000313" key="7">
    <source>
        <dbReference type="Proteomes" id="UP000198797"/>
    </source>
</evidence>
<dbReference type="InterPro" id="IPR011006">
    <property type="entry name" value="CheY-like_superfamily"/>
</dbReference>
<evidence type="ECO:0000256" key="1">
    <source>
        <dbReference type="ARBA" id="ARBA00022679"/>
    </source>
</evidence>
<keyword evidence="7" id="KW-1185">Reference proteome</keyword>
<accession>A0A1C4VE42</accession>
<evidence type="ECO:0000256" key="2">
    <source>
        <dbReference type="ARBA" id="ARBA00022777"/>
    </source>
</evidence>
<sequence>MAPLRLSPQDALVELSRIRLDEVGLDEVLQLIADLARRSLRGVAEVSVTLLRGGSPQSVAVTGDVALLLDEWQYRQGHGPCLDAAITGDTLLVSDTATEERWPVWAARAVDGGIGSTLAIGLPIQEAVVGALNLYGPTPRAFDAETVELARTFAAYAAVALANAHLYAGTAALAEQMRAAMENRAVIEQAKGIIMGQRRCTADEAFGILARLSQDTHRRLRDVAAALVGRASSPTHSGSAGH</sequence>
<evidence type="ECO:0000313" key="6">
    <source>
        <dbReference type="EMBL" id="SCE81989.1"/>
    </source>
</evidence>
<dbReference type="SMART" id="SM00065">
    <property type="entry name" value="GAF"/>
    <property type="match status" value="1"/>
</dbReference>
<gene>
    <name evidence="6" type="ORF">GA0070216_102298</name>
</gene>
<dbReference type="Gene3D" id="1.10.10.10">
    <property type="entry name" value="Winged helix-like DNA-binding domain superfamily/Winged helix DNA-binding domain"/>
    <property type="match status" value="1"/>
</dbReference>
<evidence type="ECO:0000259" key="5">
    <source>
        <dbReference type="PROSITE" id="PS50921"/>
    </source>
</evidence>
<proteinExistence type="predicted"/>
<dbReference type="Pfam" id="PF03861">
    <property type="entry name" value="ANTAR"/>
    <property type="match status" value="1"/>
</dbReference>
<dbReference type="RefSeq" id="WP_091239766.1">
    <property type="nucleotide sequence ID" value="NZ_FMCU01000002.1"/>
</dbReference>
<dbReference type="GO" id="GO:0003723">
    <property type="term" value="F:RNA binding"/>
    <property type="evidence" value="ECO:0007669"/>
    <property type="project" value="InterPro"/>
</dbReference>
<dbReference type="AlphaFoldDB" id="A0A1C4VE42"/>